<dbReference type="NCBIfam" id="NF005559">
    <property type="entry name" value="PRK07231.1"/>
    <property type="match status" value="1"/>
</dbReference>
<dbReference type="PANTHER" id="PTHR42760">
    <property type="entry name" value="SHORT-CHAIN DEHYDROGENASES/REDUCTASES FAMILY MEMBER"/>
    <property type="match status" value="1"/>
</dbReference>
<dbReference type="PANTHER" id="PTHR42760:SF133">
    <property type="entry name" value="3-OXOACYL-[ACYL-CARRIER-PROTEIN] REDUCTASE"/>
    <property type="match status" value="1"/>
</dbReference>
<name>A0ABQ5U7A2_9PROT</name>
<dbReference type="Pfam" id="PF13561">
    <property type="entry name" value="adh_short_C2"/>
    <property type="match status" value="1"/>
</dbReference>
<evidence type="ECO:0000313" key="4">
    <source>
        <dbReference type="Proteomes" id="UP001161409"/>
    </source>
</evidence>
<dbReference type="InterPro" id="IPR002347">
    <property type="entry name" value="SDR_fam"/>
</dbReference>
<reference evidence="3" key="2">
    <citation type="submission" date="2023-01" db="EMBL/GenBank/DDBJ databases">
        <title>Draft genome sequence of Sneathiella chinensis strain NBRC 103408.</title>
        <authorList>
            <person name="Sun Q."/>
            <person name="Mori K."/>
        </authorList>
    </citation>
    <scope>NUCLEOTIDE SEQUENCE</scope>
    <source>
        <strain evidence="3">NBRC 103408</strain>
    </source>
</reference>
<comment type="similarity">
    <text evidence="1">Belongs to the short-chain dehydrogenases/reductases (SDR) family.</text>
</comment>
<gene>
    <name evidence="3" type="ORF">GCM10007924_32490</name>
</gene>
<dbReference type="Proteomes" id="UP001161409">
    <property type="component" value="Unassembled WGS sequence"/>
</dbReference>
<dbReference type="InterPro" id="IPR020904">
    <property type="entry name" value="Sc_DH/Rdtase_CS"/>
</dbReference>
<dbReference type="PROSITE" id="PS00061">
    <property type="entry name" value="ADH_SHORT"/>
    <property type="match status" value="1"/>
</dbReference>
<proteinExistence type="inferred from homology"/>
<protein>
    <submittedName>
        <fullName evidence="3">Acetoacetyl-CoA reductase</fullName>
    </submittedName>
</protein>
<evidence type="ECO:0000256" key="1">
    <source>
        <dbReference type="ARBA" id="ARBA00006484"/>
    </source>
</evidence>
<dbReference type="SUPFAM" id="SSF51735">
    <property type="entry name" value="NAD(P)-binding Rossmann-fold domains"/>
    <property type="match status" value="1"/>
</dbReference>
<accession>A0ABQ5U7A2</accession>
<reference evidence="3" key="1">
    <citation type="journal article" date="2014" name="Int. J. Syst. Evol. Microbiol.">
        <title>Complete genome of a new Firmicutes species belonging to the dominant human colonic microbiota ('Ruminococcus bicirculans') reveals two chromosomes and a selective capacity to utilize plant glucans.</title>
        <authorList>
            <consortium name="NISC Comparative Sequencing Program"/>
            <person name="Wegmann U."/>
            <person name="Louis P."/>
            <person name="Goesmann A."/>
            <person name="Henrissat B."/>
            <person name="Duncan S.H."/>
            <person name="Flint H.J."/>
        </authorList>
    </citation>
    <scope>NUCLEOTIDE SEQUENCE</scope>
    <source>
        <strain evidence="3">NBRC 103408</strain>
    </source>
</reference>
<keyword evidence="4" id="KW-1185">Reference proteome</keyword>
<keyword evidence="2" id="KW-0560">Oxidoreductase</keyword>
<dbReference type="RefSeq" id="WP_169560098.1">
    <property type="nucleotide sequence ID" value="NZ_BSNF01000010.1"/>
</dbReference>
<dbReference type="EMBL" id="BSNF01000010">
    <property type="protein sequence ID" value="GLQ08027.1"/>
    <property type="molecule type" value="Genomic_DNA"/>
</dbReference>
<organism evidence="3 4">
    <name type="scientific">Sneathiella chinensis</name>
    <dbReference type="NCBI Taxonomy" id="349750"/>
    <lineage>
        <taxon>Bacteria</taxon>
        <taxon>Pseudomonadati</taxon>
        <taxon>Pseudomonadota</taxon>
        <taxon>Alphaproteobacteria</taxon>
        <taxon>Sneathiellales</taxon>
        <taxon>Sneathiellaceae</taxon>
        <taxon>Sneathiella</taxon>
    </lineage>
</organism>
<dbReference type="PRINTS" id="PR00081">
    <property type="entry name" value="GDHRDH"/>
</dbReference>
<dbReference type="Gene3D" id="3.40.50.720">
    <property type="entry name" value="NAD(P)-binding Rossmann-like Domain"/>
    <property type="match status" value="1"/>
</dbReference>
<evidence type="ECO:0000313" key="3">
    <source>
        <dbReference type="EMBL" id="GLQ08027.1"/>
    </source>
</evidence>
<evidence type="ECO:0000256" key="2">
    <source>
        <dbReference type="ARBA" id="ARBA00023002"/>
    </source>
</evidence>
<dbReference type="PRINTS" id="PR00080">
    <property type="entry name" value="SDRFAMILY"/>
</dbReference>
<dbReference type="InterPro" id="IPR036291">
    <property type="entry name" value="NAD(P)-bd_dom_sf"/>
</dbReference>
<comment type="caution">
    <text evidence="3">The sequence shown here is derived from an EMBL/GenBank/DDBJ whole genome shotgun (WGS) entry which is preliminary data.</text>
</comment>
<sequence length="252" mass="26139">MKGLAGKNAIITGGGGGLGRAICSRLAEEGVKVGVFDLNLEAAEKVAAQIGGQATAWQVDIADFDAVRVAVRAFEAAVGPTDILVNNAGWDKVGTFIDTDKPLWEKIVGINLWGPLHMTHAVASGMAERGHGKIITIASDAARVGSSGEGVYSACKGGMVAFSKTLARELARQRINVNVVCPGPSDTPILNDFVGEGEVGQKIYEGLKRAIPFRRIGQPEDYGGIVAFLASEEAGYITGQVISVSGGLTMAG</sequence>